<dbReference type="EMBL" id="CP117267">
    <property type="protein sequence ID" value="WFS22625.1"/>
    <property type="molecule type" value="Genomic_DNA"/>
</dbReference>
<dbReference type="Pfam" id="PF02624">
    <property type="entry name" value="YcaO"/>
    <property type="match status" value="1"/>
</dbReference>
<dbReference type="PROSITE" id="PS51664">
    <property type="entry name" value="YCAO"/>
    <property type="match status" value="1"/>
</dbReference>
<evidence type="ECO:0000313" key="3">
    <source>
        <dbReference type="Proteomes" id="UP000318939"/>
    </source>
</evidence>
<dbReference type="InterPro" id="IPR003776">
    <property type="entry name" value="YcaO-like_dom"/>
</dbReference>
<evidence type="ECO:0000313" key="2">
    <source>
        <dbReference type="EMBL" id="WFS22625.1"/>
    </source>
</evidence>
<proteinExistence type="predicted"/>
<accession>A0ABY8II08</accession>
<keyword evidence="3" id="KW-1185">Reference proteome</keyword>
<dbReference type="RefSeq" id="WP_224128610.1">
    <property type="nucleotide sequence ID" value="NZ_CP117267.1"/>
</dbReference>
<organism evidence="2 3">
    <name type="scientific">Rhizobium rhododendri</name>
    <dbReference type="NCBI Taxonomy" id="2506430"/>
    <lineage>
        <taxon>Bacteria</taxon>
        <taxon>Pseudomonadati</taxon>
        <taxon>Pseudomonadota</taxon>
        <taxon>Alphaproteobacteria</taxon>
        <taxon>Hyphomicrobiales</taxon>
        <taxon>Rhizobiaceae</taxon>
        <taxon>Rhizobium/Agrobacterium group</taxon>
        <taxon>Rhizobium</taxon>
    </lineage>
</organism>
<dbReference type="Proteomes" id="UP000318939">
    <property type="component" value="Chromosome"/>
</dbReference>
<dbReference type="Gene3D" id="3.30.160.660">
    <property type="match status" value="1"/>
</dbReference>
<reference evidence="2" key="1">
    <citation type="journal article" date="2019" name="Phytopathology">
        <title>A Novel Group of Rhizobium tumorigenes-Like Agrobacteria Associated with Crown Gall Disease of Rhododendron and Blueberry.</title>
        <authorList>
            <person name="Kuzmanovic N."/>
            <person name="Behrens P."/>
            <person name="Idczak E."/>
            <person name="Wagner S."/>
            <person name="Gotz M."/>
            <person name="Sproer C."/>
            <person name="Bunk B."/>
            <person name="Overmann J."/>
            <person name="Smalla K."/>
        </authorList>
    </citation>
    <scope>NUCLEOTIDE SEQUENCE</scope>
    <source>
        <strain evidence="2">Rho-6.2</strain>
    </source>
</reference>
<name>A0ABY8II08_9HYPH</name>
<feature type="domain" description="YcaO" evidence="1">
    <location>
        <begin position="70"/>
        <end position="404"/>
    </location>
</feature>
<dbReference type="PANTHER" id="PTHR37809:SF1">
    <property type="entry name" value="RIBOSOMAL PROTEIN S12 METHYLTHIOTRANSFERASE ACCESSORY FACTOR YCAO"/>
    <property type="match status" value="1"/>
</dbReference>
<reference evidence="2" key="2">
    <citation type="journal article" date="2023" name="MicrobiologyOpen">
        <title>Genomics of the tumorigenes clade of the family Rhizobiaceae and description of Rhizobium rhododendri sp. nov.</title>
        <authorList>
            <person name="Kuzmanovic N."/>
            <person name="diCenzo G.C."/>
            <person name="Bunk B."/>
            <person name="Sproeer C."/>
            <person name="Fruehling A."/>
            <person name="Neumann-Schaal M."/>
            <person name="Overmann J."/>
            <person name="Smalla K."/>
        </authorList>
    </citation>
    <scope>NUCLEOTIDE SEQUENCE</scope>
    <source>
        <strain evidence="2">Rho-6.2</strain>
    </source>
</reference>
<dbReference type="NCBIfam" id="TIGR00702">
    <property type="entry name" value="YcaO-type kinase domain"/>
    <property type="match status" value="1"/>
</dbReference>
<protein>
    <submittedName>
        <fullName evidence="2">YcaO-like family protein</fullName>
    </submittedName>
</protein>
<gene>
    <name evidence="2" type="ORF">PR018_16055</name>
</gene>
<dbReference type="PANTHER" id="PTHR37809">
    <property type="entry name" value="RIBOSOMAL PROTEIN S12 METHYLTHIOTRANSFERASE ACCESSORY FACTOR YCAO"/>
    <property type="match status" value="1"/>
</dbReference>
<evidence type="ECO:0000259" key="1">
    <source>
        <dbReference type="PROSITE" id="PS51664"/>
    </source>
</evidence>
<sequence length="404" mass="43142">MVSSSLDIESLQSLYSDRSCAPEETLRRIAPLLLRYGITRLSRLTGLDNIGIPVWNAVSPNARSIVINQGKGITDIDAKVSAAMEALERAIAGMPDVKKSVGSWNSLTAAGALADRLDGLVATGQADIAPDEPVEWIAGVDLLSGEPTYVPYEAAVLDRTKSGRFWQSSDGLASGNTGDEAMLHGLLERIERDAYVLWQVTSRERRHGRCIAASAFRDPVIAGLERQITEAGLKLVMFDITSDIGIPCYSALLGPADITMRRQPLYRDVSHGSGAHPDPIRAAIRAITEAAQSRLTFISGARDDIDPGCFTQPLPVETLECFAIDPALRPIEAIAVSGGPAVLLSRSLDGLRRAGIGRAVAVTLSSPEMPVTVAKIFVPELENPDGARKRKFGGRAISRVLGGA</sequence>